<feature type="domain" description="CBF1-interacting co-repressor CIR N-terminal" evidence="2">
    <location>
        <begin position="8"/>
        <end position="44"/>
    </location>
</feature>
<evidence type="ECO:0000313" key="4">
    <source>
        <dbReference type="RefSeq" id="XP_013405923.1"/>
    </source>
</evidence>
<gene>
    <name evidence="4" type="primary">LOC106170575</name>
</gene>
<feature type="compositionally biased region" description="Basic and acidic residues" evidence="1">
    <location>
        <begin position="139"/>
        <end position="172"/>
    </location>
</feature>
<keyword evidence="4" id="KW-0675">Receptor</keyword>
<dbReference type="FunCoup" id="A0A1S3J6J0">
    <property type="interactions" value="78"/>
</dbReference>
<feature type="compositionally biased region" description="Basic and acidic residues" evidence="1">
    <location>
        <begin position="243"/>
        <end position="261"/>
    </location>
</feature>
<dbReference type="Proteomes" id="UP000085678">
    <property type="component" value="Unplaced"/>
</dbReference>
<dbReference type="InterPro" id="IPR039875">
    <property type="entry name" value="LENG1-like"/>
</dbReference>
<dbReference type="RefSeq" id="XP_013405923.1">
    <property type="nucleotide sequence ID" value="XM_013550469.1"/>
</dbReference>
<dbReference type="PANTHER" id="PTHR22093">
    <property type="entry name" value="LEUKOCYTE RECEPTOR CLUSTER LRC MEMBER 1"/>
    <property type="match status" value="1"/>
</dbReference>
<dbReference type="KEGG" id="lak:106170575"/>
<keyword evidence="3" id="KW-1185">Reference proteome</keyword>
<dbReference type="AlphaFoldDB" id="A0A1S3J6J0"/>
<feature type="region of interest" description="Disordered" evidence="1">
    <location>
        <begin position="20"/>
        <end position="69"/>
    </location>
</feature>
<feature type="compositionally biased region" description="Basic and acidic residues" evidence="1">
    <location>
        <begin position="216"/>
        <end position="236"/>
    </location>
</feature>
<reference evidence="4" key="1">
    <citation type="submission" date="2025-08" db="UniProtKB">
        <authorList>
            <consortium name="RefSeq"/>
        </authorList>
    </citation>
    <scope>IDENTIFICATION</scope>
    <source>
        <tissue evidence="4">Gonads</tissue>
    </source>
</reference>
<feature type="region of interest" description="Disordered" evidence="1">
    <location>
        <begin position="87"/>
        <end position="283"/>
    </location>
</feature>
<proteinExistence type="predicted"/>
<organism evidence="3 4">
    <name type="scientific">Lingula anatina</name>
    <name type="common">Brachiopod</name>
    <name type="synonym">Lingula unguis</name>
    <dbReference type="NCBI Taxonomy" id="7574"/>
    <lineage>
        <taxon>Eukaryota</taxon>
        <taxon>Metazoa</taxon>
        <taxon>Spiralia</taxon>
        <taxon>Lophotrochozoa</taxon>
        <taxon>Brachiopoda</taxon>
        <taxon>Linguliformea</taxon>
        <taxon>Lingulata</taxon>
        <taxon>Lingulida</taxon>
        <taxon>Linguloidea</taxon>
        <taxon>Lingulidae</taxon>
        <taxon>Lingula</taxon>
    </lineage>
</organism>
<dbReference type="InParanoid" id="A0A1S3J6J0"/>
<accession>A0A1S3J6J0</accession>
<feature type="compositionally biased region" description="Basic residues" evidence="1">
    <location>
        <begin position="173"/>
        <end position="182"/>
    </location>
</feature>
<protein>
    <submittedName>
        <fullName evidence="4">Leukocyte receptor cluster member 1 homolog</fullName>
    </submittedName>
</protein>
<dbReference type="InterPro" id="IPR019339">
    <property type="entry name" value="CIR_N_dom"/>
</dbReference>
<evidence type="ECO:0000313" key="3">
    <source>
        <dbReference type="Proteomes" id="UP000085678"/>
    </source>
</evidence>
<feature type="compositionally biased region" description="Basic residues" evidence="1">
    <location>
        <begin position="189"/>
        <end position="204"/>
    </location>
</feature>
<feature type="compositionally biased region" description="Basic and acidic residues" evidence="1">
    <location>
        <begin position="88"/>
        <end position="112"/>
    </location>
</feature>
<dbReference type="PANTHER" id="PTHR22093:SF0">
    <property type="entry name" value="LEUKOCYTE RECEPTOR CLUSTER MEMBER 1"/>
    <property type="match status" value="1"/>
</dbReference>
<evidence type="ECO:0000259" key="2">
    <source>
        <dbReference type="SMART" id="SM01083"/>
    </source>
</evidence>
<feature type="compositionally biased region" description="Low complexity" evidence="1">
    <location>
        <begin position="205"/>
        <end position="215"/>
    </location>
</feature>
<feature type="compositionally biased region" description="Basic and acidic residues" evidence="1">
    <location>
        <begin position="20"/>
        <end position="36"/>
    </location>
</feature>
<sequence length="283" mass="34161">MNILPKKNWHVRTKKNIERVRRDEEQAAEEEKERQRRIALAESEARTDLLRQRAKHRQRDDDEEYEGDRQVVEFQAGQHVNFFSDIEQGMKQKKVNEEHEKEKKEEKEKWEKSIGLLTYLGQSSVESKTTKPGIYRYSEPPKKKSKEEENMEEDMKRKHSLDPLHKMKEYVEKKKKHKHKDKHKDYEKKHKHKHKDRETHKHKSGGSSSSSSSSKKTIEQLRAERLKREQEEKLKTEQLLAKLRGEKIPGEEEVITDDRQRKYNSQFNPDLARKPKKRQEWDY</sequence>
<dbReference type="STRING" id="7574.A0A1S3J6J0"/>
<dbReference type="OrthoDB" id="2159131at2759"/>
<dbReference type="GeneID" id="106170575"/>
<evidence type="ECO:0000256" key="1">
    <source>
        <dbReference type="SAM" id="MobiDB-lite"/>
    </source>
</evidence>
<dbReference type="Pfam" id="PF10197">
    <property type="entry name" value="Cir_N"/>
    <property type="match status" value="1"/>
</dbReference>
<dbReference type="SMART" id="SM01083">
    <property type="entry name" value="Cir_N"/>
    <property type="match status" value="1"/>
</dbReference>
<name>A0A1S3J6J0_LINAN</name>